<dbReference type="EMBL" id="JAEUAO010000001">
    <property type="protein sequence ID" value="MBW9062382.1"/>
    <property type="molecule type" value="Genomic_DNA"/>
</dbReference>
<evidence type="ECO:0000313" key="2">
    <source>
        <dbReference type="Proteomes" id="UP000757604"/>
    </source>
</evidence>
<accession>A0ABS7H587</accession>
<sequence>MAENLRWKVLRRHDGDRMYEEGEIRTGTKAELGHLSPRTLELIPAELAAKAERAVLNKAERPTANKAATGPKAK</sequence>
<dbReference type="Proteomes" id="UP000757604">
    <property type="component" value="Unassembled WGS sequence"/>
</dbReference>
<keyword evidence="2" id="KW-1185">Reference proteome</keyword>
<proteinExistence type="predicted"/>
<protein>
    <submittedName>
        <fullName evidence="1">Uncharacterized protein</fullName>
    </submittedName>
</protein>
<gene>
    <name evidence="1" type="ORF">JNB71_03525</name>
</gene>
<comment type="caution">
    <text evidence="1">The sequence shown here is derived from an EMBL/GenBank/DDBJ whole genome shotgun (WGS) entry which is preliminary data.</text>
</comment>
<organism evidence="1 2">
    <name type="scientific">Rhizobium herbae</name>
    <dbReference type="NCBI Taxonomy" id="508661"/>
    <lineage>
        <taxon>Bacteria</taxon>
        <taxon>Pseudomonadati</taxon>
        <taxon>Pseudomonadota</taxon>
        <taxon>Alphaproteobacteria</taxon>
        <taxon>Hyphomicrobiales</taxon>
        <taxon>Rhizobiaceae</taxon>
        <taxon>Rhizobium/Agrobacterium group</taxon>
        <taxon>Rhizobium</taxon>
    </lineage>
</organism>
<reference evidence="1 2" key="1">
    <citation type="journal article" date="2021" name="MBio">
        <title>Poor Competitiveness of Bradyrhizobium in Pigeon Pea Root Colonization in Indian Soils.</title>
        <authorList>
            <person name="Chalasani D."/>
            <person name="Basu A."/>
            <person name="Pullabhotla S.V.S.R.N."/>
            <person name="Jorrin B."/>
            <person name="Neal A.L."/>
            <person name="Poole P.S."/>
            <person name="Podile A.R."/>
            <person name="Tkacz A."/>
        </authorList>
    </citation>
    <scope>NUCLEOTIDE SEQUENCE [LARGE SCALE GENOMIC DNA]</scope>
    <source>
        <strain evidence="1 2">HU44</strain>
    </source>
</reference>
<name>A0ABS7H587_9HYPH</name>
<dbReference type="RefSeq" id="WP_220370438.1">
    <property type="nucleotide sequence ID" value="NZ_JAEUAO010000001.1"/>
</dbReference>
<evidence type="ECO:0000313" key="1">
    <source>
        <dbReference type="EMBL" id="MBW9062382.1"/>
    </source>
</evidence>